<evidence type="ECO:0000256" key="6">
    <source>
        <dbReference type="ARBA" id="ARBA00058358"/>
    </source>
</evidence>
<evidence type="ECO:0000256" key="1">
    <source>
        <dbReference type="ARBA" id="ARBA00004721"/>
    </source>
</evidence>
<keyword evidence="3" id="KW-0378">Hydrolase</keyword>
<comment type="catalytic activity">
    <reaction evidence="7">
        <text>(24S)-24,25-epoxycucurbitadienol + H2O = (24R)-24,25-dihydroxycucurbitadienol</text>
        <dbReference type="Rhea" id="RHEA:81855"/>
        <dbReference type="ChEBI" id="CHEBI:15377"/>
        <dbReference type="ChEBI" id="CHEBI:229949"/>
        <dbReference type="ChEBI" id="CHEBI:229950"/>
    </reaction>
    <physiologicalReaction direction="left-to-right" evidence="7">
        <dbReference type="Rhea" id="RHEA:81856"/>
    </physiologicalReaction>
</comment>
<dbReference type="OMA" id="QMNPIDG"/>
<dbReference type="STRING" id="49390.A0A068UR37"/>
<comment type="pathway">
    <text evidence="1">Secondary metabolite biosynthesis; terpenoid biosynthesis.</text>
</comment>
<feature type="domain" description="AB hydrolase-1" evidence="8">
    <location>
        <begin position="25"/>
        <end position="133"/>
    </location>
</feature>
<evidence type="ECO:0000256" key="3">
    <source>
        <dbReference type="ARBA" id="ARBA00022801"/>
    </source>
</evidence>
<dbReference type="InterPro" id="IPR000639">
    <property type="entry name" value="Epox_hydrolase-like"/>
</dbReference>
<sequence>MDKIEHKNVSVNGINMHIAELGEGPLVLFLHGFPELWYSWRHQILFLASHGYRAVAPDLRGYGDTTGAPVNDSSKFSSLHIVGDLIALTQAIAPDQEKVFVVGHDWGAFIAWHLCMFRPDKVRALVNLSVAFIPRNPSCSLVESLRSAYGNDYYMCRFQEPGEIEAEFAQIGVKNFIKKMLTYRTPGPLFFPQGKGFGDSPDTPVVLPSWLTDEDVDYFVSKFEKTGFTGGVNYYRALNNVTWELTAPWTGAQVKVPAKFVIGELDLTYHMPGVQEYIHKGGFKRDVPLLEEVVVVKDAAHFINQERPDEVSKHIHDFIKQF</sequence>
<dbReference type="AlphaFoldDB" id="A0A068UR37"/>
<evidence type="ECO:0000256" key="7">
    <source>
        <dbReference type="ARBA" id="ARBA00093212"/>
    </source>
</evidence>
<organism evidence="9 10">
    <name type="scientific">Coffea canephora</name>
    <name type="common">Robusta coffee</name>
    <dbReference type="NCBI Taxonomy" id="49390"/>
    <lineage>
        <taxon>Eukaryota</taxon>
        <taxon>Viridiplantae</taxon>
        <taxon>Streptophyta</taxon>
        <taxon>Embryophyta</taxon>
        <taxon>Tracheophyta</taxon>
        <taxon>Spermatophyta</taxon>
        <taxon>Magnoliopsida</taxon>
        <taxon>eudicotyledons</taxon>
        <taxon>Gunneridae</taxon>
        <taxon>Pentapetalae</taxon>
        <taxon>asterids</taxon>
        <taxon>lamiids</taxon>
        <taxon>Gentianales</taxon>
        <taxon>Rubiaceae</taxon>
        <taxon>Ixoroideae</taxon>
        <taxon>Gardenieae complex</taxon>
        <taxon>Bertiereae - Coffeeae clade</taxon>
        <taxon>Coffeeae</taxon>
        <taxon>Coffea</taxon>
    </lineage>
</organism>
<comment type="similarity">
    <text evidence="4">Belongs to the AB hydrolase superfamily. Epoxide hydrolase family.</text>
</comment>
<dbReference type="Gene3D" id="3.40.50.1820">
    <property type="entry name" value="alpha/beta hydrolase"/>
    <property type="match status" value="1"/>
</dbReference>
<accession>A0A068UR37</accession>
<dbReference type="Gramene" id="CDP10752">
    <property type="protein sequence ID" value="CDP10752"/>
    <property type="gene ID" value="GSCOC_T00031571001"/>
</dbReference>
<dbReference type="EC" id="3.3.2.10" evidence="2"/>
<name>A0A068UR37_COFCA</name>
<dbReference type="Pfam" id="PF00561">
    <property type="entry name" value="Abhydrolase_1"/>
    <property type="match status" value="1"/>
</dbReference>
<evidence type="ECO:0000313" key="9">
    <source>
        <dbReference type="EMBL" id="CDP10752.1"/>
    </source>
</evidence>
<comment type="function">
    <text evidence="6">Epoxide hydrolase involved in the biosynthesis of cucurbitacin and mogroside tetracyclic triterpene natural products (e.g. siamenoside I and mogrosides IV, V and VI). Cucurbitacins have cytotoxic properties and exhibit deterrent taste as a defense barrier against herbivores. Mogrosides are nonsugar highly oxygenated compounds used as high-intensity zero-calorie sweeteners; they also possess pharmacological properties such as regulating immunity, lowering blood sugar and lipid levels, protecting the liver, and acting as antioxidants and antitumor agents. Catalyzes the hydrolysis of aromatic epoxide-containing substrates, such as the conversion of 24,25-epoxycucurbitadienol to 24,25-dihydroxycucurbitadienol.</text>
</comment>
<dbReference type="EMBL" id="HG739131">
    <property type="protein sequence ID" value="CDP10752.1"/>
    <property type="molecule type" value="Genomic_DNA"/>
</dbReference>
<dbReference type="SUPFAM" id="SSF53474">
    <property type="entry name" value="alpha/beta-Hydrolases"/>
    <property type="match status" value="1"/>
</dbReference>
<dbReference type="InParanoid" id="A0A068UR37"/>
<protein>
    <recommendedName>
        <fullName evidence="2">soluble epoxide hydrolase</fullName>
        <ecNumber evidence="2">3.3.2.10</ecNumber>
    </recommendedName>
</protein>
<dbReference type="FunFam" id="3.40.50.1820:FF:000161">
    <property type="entry name" value="Epoxide hydrolase"/>
    <property type="match status" value="1"/>
</dbReference>
<dbReference type="PhylomeDB" id="A0A068UR37"/>
<dbReference type="InterPro" id="IPR000073">
    <property type="entry name" value="AB_hydrolase_1"/>
</dbReference>
<gene>
    <name evidence="9" type="ORF">GSCOC_T00031571001</name>
</gene>
<proteinExistence type="inferred from homology"/>
<evidence type="ECO:0000313" key="10">
    <source>
        <dbReference type="Proteomes" id="UP000295252"/>
    </source>
</evidence>
<evidence type="ECO:0000256" key="2">
    <source>
        <dbReference type="ARBA" id="ARBA00013006"/>
    </source>
</evidence>
<evidence type="ECO:0000256" key="4">
    <source>
        <dbReference type="ARBA" id="ARBA00038334"/>
    </source>
</evidence>
<dbReference type="GO" id="GO:0004301">
    <property type="term" value="F:epoxide hydrolase activity"/>
    <property type="evidence" value="ECO:0007669"/>
    <property type="project" value="UniProtKB-EC"/>
</dbReference>
<comment type="catalytic activity">
    <reaction evidence="5">
        <text>an epoxide + H2O = an ethanediol</text>
        <dbReference type="Rhea" id="RHEA:19037"/>
        <dbReference type="ChEBI" id="CHEBI:15377"/>
        <dbReference type="ChEBI" id="CHEBI:32955"/>
        <dbReference type="ChEBI" id="CHEBI:140594"/>
        <dbReference type="EC" id="3.3.2.10"/>
    </reaction>
    <physiologicalReaction direction="left-to-right" evidence="5">
        <dbReference type="Rhea" id="RHEA:19038"/>
    </physiologicalReaction>
</comment>
<dbReference type="InterPro" id="IPR029058">
    <property type="entry name" value="AB_hydrolase_fold"/>
</dbReference>
<dbReference type="PRINTS" id="PR00412">
    <property type="entry name" value="EPOXHYDRLASE"/>
</dbReference>
<evidence type="ECO:0000256" key="5">
    <source>
        <dbReference type="ARBA" id="ARBA00051067"/>
    </source>
</evidence>
<keyword evidence="10" id="KW-1185">Reference proteome</keyword>
<dbReference type="Proteomes" id="UP000295252">
    <property type="component" value="Chromosome VII"/>
</dbReference>
<dbReference type="OrthoDB" id="7130006at2759"/>
<dbReference type="PANTHER" id="PTHR43329">
    <property type="entry name" value="EPOXIDE HYDROLASE"/>
    <property type="match status" value="1"/>
</dbReference>
<reference evidence="10" key="1">
    <citation type="journal article" date="2014" name="Science">
        <title>The coffee genome provides insight into the convergent evolution of caffeine biosynthesis.</title>
        <authorList>
            <person name="Denoeud F."/>
            <person name="Carretero-Paulet L."/>
            <person name="Dereeper A."/>
            <person name="Droc G."/>
            <person name="Guyot R."/>
            <person name="Pietrella M."/>
            <person name="Zheng C."/>
            <person name="Alberti A."/>
            <person name="Anthony F."/>
            <person name="Aprea G."/>
            <person name="Aury J.M."/>
            <person name="Bento P."/>
            <person name="Bernard M."/>
            <person name="Bocs S."/>
            <person name="Campa C."/>
            <person name="Cenci A."/>
            <person name="Combes M.C."/>
            <person name="Crouzillat D."/>
            <person name="Da Silva C."/>
            <person name="Daddiego L."/>
            <person name="De Bellis F."/>
            <person name="Dussert S."/>
            <person name="Garsmeur O."/>
            <person name="Gayraud T."/>
            <person name="Guignon V."/>
            <person name="Jahn K."/>
            <person name="Jamilloux V."/>
            <person name="Joet T."/>
            <person name="Labadie K."/>
            <person name="Lan T."/>
            <person name="Leclercq J."/>
            <person name="Lepelley M."/>
            <person name="Leroy T."/>
            <person name="Li L.T."/>
            <person name="Librado P."/>
            <person name="Lopez L."/>
            <person name="Munoz A."/>
            <person name="Noel B."/>
            <person name="Pallavicini A."/>
            <person name="Perrotta G."/>
            <person name="Poncet V."/>
            <person name="Pot D."/>
            <person name="Priyono X."/>
            <person name="Rigoreau M."/>
            <person name="Rouard M."/>
            <person name="Rozas J."/>
            <person name="Tranchant-Dubreuil C."/>
            <person name="VanBuren R."/>
            <person name="Zhang Q."/>
            <person name="Andrade A.C."/>
            <person name="Argout X."/>
            <person name="Bertrand B."/>
            <person name="de Kochko A."/>
            <person name="Graziosi G."/>
            <person name="Henry R.J."/>
            <person name="Jayarama X."/>
            <person name="Ming R."/>
            <person name="Nagai C."/>
            <person name="Rounsley S."/>
            <person name="Sankoff D."/>
            <person name="Giuliano G."/>
            <person name="Albert V.A."/>
            <person name="Wincker P."/>
            <person name="Lashermes P."/>
        </authorList>
    </citation>
    <scope>NUCLEOTIDE SEQUENCE [LARGE SCALE GENOMIC DNA]</scope>
    <source>
        <strain evidence="10">cv. DH200-94</strain>
    </source>
</reference>
<evidence type="ECO:0000259" key="8">
    <source>
        <dbReference type="Pfam" id="PF00561"/>
    </source>
</evidence>